<dbReference type="Gene3D" id="1.25.40.10">
    <property type="entry name" value="Tetratricopeptide repeat domain"/>
    <property type="match status" value="1"/>
</dbReference>
<dbReference type="InterPro" id="IPR051677">
    <property type="entry name" value="AfsR-DnrI-RedD_regulator"/>
</dbReference>
<protein>
    <submittedName>
        <fullName evidence="2">DNA-binding SARP family transcriptional activator</fullName>
    </submittedName>
</protein>
<accession>A0A7Y9U5V0</accession>
<dbReference type="SMART" id="SM01043">
    <property type="entry name" value="BTAD"/>
    <property type="match status" value="1"/>
</dbReference>
<dbReference type="PANTHER" id="PTHR35807:SF3">
    <property type="entry name" value="BLL5740 PROTEIN"/>
    <property type="match status" value="1"/>
</dbReference>
<evidence type="ECO:0000259" key="1">
    <source>
        <dbReference type="SMART" id="SM01043"/>
    </source>
</evidence>
<sequence length="295" mass="31858">MLTRHEQRGESFHSALSIRPPVLQLCLLGAPQIWWQGVDLARSLPDKQQALLYLLAIEGPGQQAVARTVLARMLWGEWSDEAARANLRVALSHLRRVLPGVLDIDARRVGFVGAGAAVLSDLALLGDALLPGASAACRLAGARVWRGELLADFTLPGCDEFERWCAVQRQRAAGMALALQRTLVRACEAAGEWDAAIRHARALLRLDAADEAAHMVLMRLLAGQGERTAALRQYAECVEALAEQFGARPSACCYALYVHIHADTLPGRGEMFEQMAASPAAGAARPPSGRLTPIH</sequence>
<dbReference type="InterPro" id="IPR005158">
    <property type="entry name" value="BTAD"/>
</dbReference>
<evidence type="ECO:0000313" key="3">
    <source>
        <dbReference type="Proteomes" id="UP000518288"/>
    </source>
</evidence>
<feature type="domain" description="Bacterial transcriptional activator" evidence="1">
    <location>
        <begin position="120"/>
        <end position="261"/>
    </location>
</feature>
<dbReference type="GO" id="GO:0003677">
    <property type="term" value="F:DNA binding"/>
    <property type="evidence" value="ECO:0007669"/>
    <property type="project" value="UniProtKB-KW"/>
</dbReference>
<keyword evidence="3" id="KW-1185">Reference proteome</keyword>
<organism evidence="2 3">
    <name type="scientific">Sphaerotilus montanus</name>
    <dbReference type="NCBI Taxonomy" id="522889"/>
    <lineage>
        <taxon>Bacteria</taxon>
        <taxon>Pseudomonadati</taxon>
        <taxon>Pseudomonadota</taxon>
        <taxon>Betaproteobacteria</taxon>
        <taxon>Burkholderiales</taxon>
        <taxon>Sphaerotilaceae</taxon>
        <taxon>Sphaerotilus</taxon>
    </lineage>
</organism>
<dbReference type="SUPFAM" id="SSF48452">
    <property type="entry name" value="TPR-like"/>
    <property type="match status" value="1"/>
</dbReference>
<name>A0A7Y9U5V0_9BURK</name>
<reference evidence="2 3" key="1">
    <citation type="submission" date="2020-07" db="EMBL/GenBank/DDBJ databases">
        <title>Genomic Encyclopedia of Archaeal and Bacterial Type Strains, Phase II (KMG-II): from individual species to whole genera.</title>
        <authorList>
            <person name="Goeker M."/>
        </authorList>
    </citation>
    <scope>NUCLEOTIDE SEQUENCE [LARGE SCALE GENOMIC DNA]</scope>
    <source>
        <strain evidence="2 3">DSM 21226</strain>
    </source>
</reference>
<proteinExistence type="predicted"/>
<keyword evidence="2" id="KW-0238">DNA-binding</keyword>
<dbReference type="RefSeq" id="WP_179634119.1">
    <property type="nucleotide sequence ID" value="NZ_JACCFH010000001.1"/>
</dbReference>
<dbReference type="PANTHER" id="PTHR35807">
    <property type="entry name" value="TRANSCRIPTIONAL REGULATOR REDD-RELATED"/>
    <property type="match status" value="1"/>
</dbReference>
<gene>
    <name evidence="2" type="ORF">BDD16_002329</name>
</gene>
<dbReference type="Proteomes" id="UP000518288">
    <property type="component" value="Unassembled WGS sequence"/>
</dbReference>
<dbReference type="EMBL" id="JACCFH010000001">
    <property type="protein sequence ID" value="NYG33343.1"/>
    <property type="molecule type" value="Genomic_DNA"/>
</dbReference>
<dbReference type="InterPro" id="IPR011990">
    <property type="entry name" value="TPR-like_helical_dom_sf"/>
</dbReference>
<comment type="caution">
    <text evidence="2">The sequence shown here is derived from an EMBL/GenBank/DDBJ whole genome shotgun (WGS) entry which is preliminary data.</text>
</comment>
<dbReference type="Gene3D" id="1.10.10.10">
    <property type="entry name" value="Winged helix-like DNA-binding domain superfamily/Winged helix DNA-binding domain"/>
    <property type="match status" value="1"/>
</dbReference>
<dbReference type="InterPro" id="IPR036388">
    <property type="entry name" value="WH-like_DNA-bd_sf"/>
</dbReference>
<dbReference type="AlphaFoldDB" id="A0A7Y9U5V0"/>
<evidence type="ECO:0000313" key="2">
    <source>
        <dbReference type="EMBL" id="NYG33343.1"/>
    </source>
</evidence>
<dbReference type="Pfam" id="PF03704">
    <property type="entry name" value="BTAD"/>
    <property type="match status" value="1"/>
</dbReference>